<dbReference type="PANTHER" id="PTHR37234">
    <property type="entry name" value="OS03G0319200 PROTEIN"/>
    <property type="match status" value="1"/>
</dbReference>
<feature type="coiled-coil region" evidence="1">
    <location>
        <begin position="124"/>
        <end position="151"/>
    </location>
</feature>
<dbReference type="SMR" id="A0A067EQ93"/>
<evidence type="ECO:0000256" key="2">
    <source>
        <dbReference type="SAM" id="MobiDB-lite"/>
    </source>
</evidence>
<evidence type="ECO:0000313" key="3">
    <source>
        <dbReference type="EMBL" id="KDO57354.1"/>
    </source>
</evidence>
<keyword evidence="1" id="KW-0175">Coiled coil</keyword>
<feature type="region of interest" description="Disordered" evidence="2">
    <location>
        <begin position="1"/>
        <end position="25"/>
    </location>
</feature>
<dbReference type="Proteomes" id="UP000027120">
    <property type="component" value="Unassembled WGS sequence"/>
</dbReference>
<feature type="compositionally biased region" description="Low complexity" evidence="2">
    <location>
        <begin position="78"/>
        <end position="90"/>
    </location>
</feature>
<accession>A0A067EQ93</accession>
<evidence type="ECO:0000313" key="4">
    <source>
        <dbReference type="Proteomes" id="UP000027120"/>
    </source>
</evidence>
<reference evidence="3 4" key="1">
    <citation type="submission" date="2014-04" db="EMBL/GenBank/DDBJ databases">
        <authorList>
            <consortium name="International Citrus Genome Consortium"/>
            <person name="Gmitter F."/>
            <person name="Chen C."/>
            <person name="Farmerie W."/>
            <person name="Harkins T."/>
            <person name="Desany B."/>
            <person name="Mohiuddin M."/>
            <person name="Kodira C."/>
            <person name="Borodovsky M."/>
            <person name="Lomsadze A."/>
            <person name="Burns P."/>
            <person name="Jenkins J."/>
            <person name="Prochnik S."/>
            <person name="Shu S."/>
            <person name="Chapman J."/>
            <person name="Pitluck S."/>
            <person name="Schmutz J."/>
            <person name="Rokhsar D."/>
        </authorList>
    </citation>
    <scope>NUCLEOTIDE SEQUENCE</scope>
</reference>
<gene>
    <name evidence="3" type="ORF">CISIN_1g019833mg</name>
</gene>
<keyword evidence="4" id="KW-1185">Reference proteome</keyword>
<proteinExistence type="predicted"/>
<dbReference type="PaxDb" id="2711-XP_006481976.1"/>
<organism evidence="3 4">
    <name type="scientific">Citrus sinensis</name>
    <name type="common">Sweet orange</name>
    <name type="synonym">Citrus aurantium var. sinensis</name>
    <dbReference type="NCBI Taxonomy" id="2711"/>
    <lineage>
        <taxon>Eukaryota</taxon>
        <taxon>Viridiplantae</taxon>
        <taxon>Streptophyta</taxon>
        <taxon>Embryophyta</taxon>
        <taxon>Tracheophyta</taxon>
        <taxon>Spermatophyta</taxon>
        <taxon>Magnoliopsida</taxon>
        <taxon>eudicotyledons</taxon>
        <taxon>Gunneridae</taxon>
        <taxon>Pentapetalae</taxon>
        <taxon>rosids</taxon>
        <taxon>malvids</taxon>
        <taxon>Sapindales</taxon>
        <taxon>Rutaceae</taxon>
        <taxon>Aurantioideae</taxon>
        <taxon>Citrus</taxon>
    </lineage>
</organism>
<dbReference type="eggNOG" id="ENOG502QWGU">
    <property type="taxonomic scope" value="Eukaryota"/>
</dbReference>
<sequence>MKKQDGSSLRSSSYRQENSPKNLQAKSIGCMSGIFHLIYRHNNRRGKFITSGKKQEKNTVSSSSKQRQESDNDDHEFVNNNNNNNDDGNNFITRLTSCDVHRSPTLPAEIRLRGNNVKTVEICLEEAAEKRRKLIEALEKCDEDLKELKKIIDVVKSSSVTVTVDREDNDNNNNNKINGDLQPSPVSVLDDFTPLSSTLSSSSYPRRYANGRAAAIHQQKQKQKRKPGEEDTAVSNICLVEKMRSETAVKSCSENVAAVQVISPVWGSKAMIDSLNEVCRDIAWGERREVGRIGLALQDYICRDLIEEFVKDLLGSFCMFKYSFPFEACRRSLRF</sequence>
<feature type="region of interest" description="Disordered" evidence="2">
    <location>
        <begin position="164"/>
        <end position="184"/>
    </location>
</feature>
<dbReference type="PANTHER" id="PTHR37234:SF1">
    <property type="entry name" value="OS03G0319200 PROTEIN"/>
    <property type="match status" value="1"/>
</dbReference>
<dbReference type="AlphaFoldDB" id="A0A067EQ93"/>
<evidence type="ECO:0000256" key="1">
    <source>
        <dbReference type="SAM" id="Coils"/>
    </source>
</evidence>
<protein>
    <recommendedName>
        <fullName evidence="5">DUF3741 domain-containing protein</fullName>
    </recommendedName>
</protein>
<dbReference type="STRING" id="2711.A0A067EQ93"/>
<feature type="region of interest" description="Disordered" evidence="2">
    <location>
        <begin position="48"/>
        <end position="90"/>
    </location>
</feature>
<dbReference type="EMBL" id="KK784963">
    <property type="protein sequence ID" value="KDO57354.1"/>
    <property type="molecule type" value="Genomic_DNA"/>
</dbReference>
<evidence type="ECO:0008006" key="5">
    <source>
        <dbReference type="Google" id="ProtNLM"/>
    </source>
</evidence>
<name>A0A067EQ93_CITSI</name>